<proteinExistence type="predicted"/>
<evidence type="ECO:0000313" key="2">
    <source>
        <dbReference type="EMBL" id="DAF49757.1"/>
    </source>
</evidence>
<reference evidence="2" key="1">
    <citation type="journal article" date="2021" name="Proc. Natl. Acad. Sci. U.S.A.">
        <title>A Catalog of Tens of Thousands of Viruses from Human Metagenomes Reveals Hidden Associations with Chronic Diseases.</title>
        <authorList>
            <person name="Tisza M.J."/>
            <person name="Buck C.B."/>
        </authorList>
    </citation>
    <scope>NUCLEOTIDE SEQUENCE</scope>
    <source>
        <strain evidence="2">CtXfh4</strain>
    </source>
</reference>
<accession>A0A8S5SFG4</accession>
<feature type="compositionally biased region" description="Basic and acidic residues" evidence="1">
    <location>
        <begin position="80"/>
        <end position="90"/>
    </location>
</feature>
<feature type="region of interest" description="Disordered" evidence="1">
    <location>
        <begin position="61"/>
        <end position="90"/>
    </location>
</feature>
<organism evidence="2">
    <name type="scientific">Siphoviridae sp. ctXfh4</name>
    <dbReference type="NCBI Taxonomy" id="2827887"/>
    <lineage>
        <taxon>Viruses</taxon>
        <taxon>Duplodnaviria</taxon>
        <taxon>Heunggongvirae</taxon>
        <taxon>Uroviricota</taxon>
        <taxon>Caudoviricetes</taxon>
    </lineage>
</organism>
<sequence length="113" mass="13085">MADVFSILVFQGGLEPEYILDRMTWLELHILVKNLYRAKQDEWEIGRQAIFTSAKVMGGTKENNPRKFMPLPWDNLEGSTGDKDPLPTKEDIERLKQKAKEYGSRIKNSNTTR</sequence>
<dbReference type="EMBL" id="BK032587">
    <property type="protein sequence ID" value="DAF49757.1"/>
    <property type="molecule type" value="Genomic_DNA"/>
</dbReference>
<evidence type="ECO:0000256" key="1">
    <source>
        <dbReference type="SAM" id="MobiDB-lite"/>
    </source>
</evidence>
<protein>
    <submittedName>
        <fullName evidence="2">Uncharacterized protein</fullName>
    </submittedName>
</protein>
<name>A0A8S5SFG4_9CAUD</name>